<dbReference type="EMBL" id="MTSA01000001">
    <property type="protein sequence ID" value="OUM09394.1"/>
    <property type="molecule type" value="Genomic_DNA"/>
</dbReference>
<protein>
    <submittedName>
        <fullName evidence="2">Uncharacterized protein</fullName>
    </submittedName>
</protein>
<dbReference type="OrthoDB" id="9958857at2"/>
<proteinExistence type="predicted"/>
<dbReference type="Proteomes" id="UP000195128">
    <property type="component" value="Unassembled WGS sequence"/>
</dbReference>
<keyword evidence="1" id="KW-0812">Transmembrane</keyword>
<comment type="caution">
    <text evidence="2">The sequence shown here is derived from an EMBL/GenBank/DDBJ whole genome shotgun (WGS) entry which is preliminary data.</text>
</comment>
<feature type="transmembrane region" description="Helical" evidence="1">
    <location>
        <begin position="36"/>
        <end position="65"/>
    </location>
</feature>
<dbReference type="AlphaFoldDB" id="A0A244EY29"/>
<accession>A0A244EY29</accession>
<reference evidence="2 3" key="1">
    <citation type="submission" date="2017-01" db="EMBL/GenBank/DDBJ databases">
        <authorList>
            <person name="Mah S.A."/>
            <person name="Swanson W.J."/>
            <person name="Moy G.W."/>
            <person name="Vacquier V.D."/>
        </authorList>
    </citation>
    <scope>NUCLEOTIDE SEQUENCE [LARGE SCALE GENOMIC DNA]</scope>
    <source>
        <strain evidence="2">PDD-32b-74</strain>
    </source>
</reference>
<gene>
    <name evidence="2" type="ORF">BW686_01505</name>
</gene>
<organism evidence="2 3">
    <name type="scientific">Pseudomonas syringae</name>
    <dbReference type="NCBI Taxonomy" id="317"/>
    <lineage>
        <taxon>Bacteria</taxon>
        <taxon>Pseudomonadati</taxon>
        <taxon>Pseudomonadota</taxon>
        <taxon>Gammaproteobacteria</taxon>
        <taxon>Pseudomonadales</taxon>
        <taxon>Pseudomonadaceae</taxon>
        <taxon>Pseudomonas</taxon>
    </lineage>
</organism>
<dbReference type="RefSeq" id="WP_084913889.1">
    <property type="nucleotide sequence ID" value="NZ_MTSA01000001.1"/>
</dbReference>
<evidence type="ECO:0000313" key="2">
    <source>
        <dbReference type="EMBL" id="OUM09394.1"/>
    </source>
</evidence>
<sequence>MKYQSRVHSVLVIAGFAIALLPATLSAALGLLLAIYALPIIFMAPFLLIPMAAGLWGLVSGWRLFLFFRSGTNEPGVGCWLGVVVFIVVTLSNSLFGARPKNEIPYLSIAVGLHWLWLYWKDFLLGWQRAPAQRDLP</sequence>
<name>A0A244EY29_PSESX</name>
<evidence type="ECO:0000256" key="1">
    <source>
        <dbReference type="SAM" id="Phobius"/>
    </source>
</evidence>
<keyword evidence="1" id="KW-0472">Membrane</keyword>
<keyword evidence="1" id="KW-1133">Transmembrane helix</keyword>
<feature type="transmembrane region" description="Helical" evidence="1">
    <location>
        <begin position="104"/>
        <end position="120"/>
    </location>
</feature>
<feature type="transmembrane region" description="Helical" evidence="1">
    <location>
        <begin position="77"/>
        <end position="98"/>
    </location>
</feature>
<evidence type="ECO:0000313" key="3">
    <source>
        <dbReference type="Proteomes" id="UP000195128"/>
    </source>
</evidence>